<comment type="caution">
    <text evidence="1">The sequence shown here is derived from an EMBL/GenBank/DDBJ whole genome shotgun (WGS) entry which is preliminary data.</text>
</comment>
<reference evidence="1 2" key="1">
    <citation type="journal article" date="2021" name="Front. Genet.">
        <title>Chromosome-Level Genome Assembly Reveals Significant Gene Expansion in the Toll and IMD Signaling Pathways of Dendrolimus kikuchii.</title>
        <authorList>
            <person name="Zhou J."/>
            <person name="Wu P."/>
            <person name="Xiong Z."/>
            <person name="Liu N."/>
            <person name="Zhao N."/>
            <person name="Ji M."/>
            <person name="Qiu Y."/>
            <person name="Yang B."/>
        </authorList>
    </citation>
    <scope>NUCLEOTIDE SEQUENCE [LARGE SCALE GENOMIC DNA]</scope>
    <source>
        <strain evidence="1">Ann1</strain>
    </source>
</reference>
<proteinExistence type="predicted"/>
<evidence type="ECO:0000313" key="2">
    <source>
        <dbReference type="Proteomes" id="UP000824533"/>
    </source>
</evidence>
<organism evidence="1 2">
    <name type="scientific">Dendrolimus kikuchii</name>
    <dbReference type="NCBI Taxonomy" id="765133"/>
    <lineage>
        <taxon>Eukaryota</taxon>
        <taxon>Metazoa</taxon>
        <taxon>Ecdysozoa</taxon>
        <taxon>Arthropoda</taxon>
        <taxon>Hexapoda</taxon>
        <taxon>Insecta</taxon>
        <taxon>Pterygota</taxon>
        <taxon>Neoptera</taxon>
        <taxon>Endopterygota</taxon>
        <taxon>Lepidoptera</taxon>
        <taxon>Glossata</taxon>
        <taxon>Ditrysia</taxon>
        <taxon>Bombycoidea</taxon>
        <taxon>Lasiocampidae</taxon>
        <taxon>Dendrolimus</taxon>
    </lineage>
</organism>
<dbReference type="EMBL" id="CM034387">
    <property type="protein sequence ID" value="KAJ0183671.1"/>
    <property type="molecule type" value="Genomic_DNA"/>
</dbReference>
<protein>
    <submittedName>
        <fullName evidence="1">Uncharacterized protein</fullName>
    </submittedName>
</protein>
<name>A0ACC1DIE8_9NEOP</name>
<dbReference type="Proteomes" id="UP000824533">
    <property type="component" value="Linkage Group LG01"/>
</dbReference>
<gene>
    <name evidence="1" type="ORF">K1T71_000094</name>
</gene>
<sequence>MGSRSPVPELKCMDPDKYGKHFQGICLNNSTRKSEKKPHKKAGKKEKLCRQKPSSAAAACFAPTLLANPSQFAVYATVRQSILHRWRHLQSGVTDISDESDNEDATSLLPITKLPKITGIGLRTVFSLISQARFRDANFCELSLMALLDVLQGHAPEELAQEPSEIIANLHSMLAEVARGTIEIRPHQRRTETPTALTAISSSCLVALSVARGEAELILSAVSTLIISSPSLSDQHIQVPSNLTTLQRSVQSVLLGNASRNQWLNHGVPEQSLFSTTPIDLPVQWIVGTGDLVLRSLCSDGVYLYVFTSRGIMKIGSGYGSSVTQHTYLFRGDFFAIERHGWLGYCKNKLYVRVGRKKTEVYEVDKNSLEIRKVLRLDPGTPLPLENKSAIFTDGNQLGLMMLTNFDNLIIRMYSLDNYPPRTDSTGITVLTSNKDITINLLRTRTLALGRAPFDDNMSRRTLDLDIPVAMQLDDSEEDPLISICGGQDFGLLTTTSGKVYYTGKGASLGYKSASPNTGRWTLMKETMLTRNEAPNAKKSKVIQVAVGHEGVHAILVLDNGTALFTGVARRGEDGDGSKHRRTPKPTRPKKIFKVEGHHVVYAACNYGSTALVTRQGLLLMFGKDTQHCDSTGLVIGLRHEKVIQVALGKAHAAALTNFGQVFTFGINNKGQCGREFGYTKEKSFSNHQKSNNKEDKQICQTNHTWKTDYCRVCVLCRECTGFSNACHCAHLPNRVPGEKCGCGEGDSGCSVCGVCRTCAEIFDIAGKSECNATDDEDVEPSTKSDTKSDKDNTKYTQYEGHTGPETERDASLKVSSLPPARVSVPGGHKVSAVACGLHHTVILTEHGEVLTFGSNQYGQLGVGDILTHHRIVRVRVPRAAAIAAGSNHTAVLTREGELYTFGNYQNGCLGRPRPEDTAHSDRSPVWYATPSHVPGVGSKYSCKAVWVSASGDQTFVQVSQSLINTDTLFSCTITSNSNCIIILPNRPEHSFKCITINKTDGTCHAWVGPEQVDFVNTLACLDPSYDVLWCYQPQLRQIKCYNILTFDPKNAVPCYNPDPSFLRELDLEFPDIGFTRHLEEFKNVQTFEFSINKEKQSDVPLSKTSLLNQELAIPTTPGFSITRMHAALYLLGCLDSLIFAHETRLNNVESKRDRTSSPVAPVKEDFLTVNRFDSHGGGWGYSGHSVEAIRFMCDTDILLGGYGLFGGRGDYTAKIKLFDIGPDGGDQEGDGELIAESDEIVYECAPRDRFPVLFESPIPIVANRWYVAWACINGPSSDCGSSGQAMVIYDEIGFHFKTSKKSNNGTDVNAGQIPSLLYNTVSSEHSLPMRTVEPGEPVITLSKNISRKVTVPCFKSLISLLLWSWSTFQEVILDTNGLLAINYQKLIMMKYQKRLVYITRACLRLVKSYIIEIYPQQSRKRNSQEFMSFFDAIAEVRNVIQRVMADPIPTCSMLPRRPGKNKMLTVCNVQFPLEMINSVLTEAHETFTACFYAFFPTPILKWSHLCSLLFNVKDGNVPHSQIQELTSTCAALCASRSLRDVLQYIVPVTQGCINLTENRRPDNKQDPTTAKQDHNEWHLLDVIPRLLDIIINPMKQKMFTRQCPQPHDHGEIKQQARLSEFCSKLIARIIAEMTHSATNIREELDTNTVKPLTSPSRFMRVNQSRAWNTGNGSPDAICFTVDRPGVVLVGVCVYGGLGNYEYSMELLHDQLRAVGDETNSAHCWVSVEVAHGAFCASDCHQDTVQLKFDKPIPLKEDLRYAIRLCNHGGRTANGDCGLPSVKGSDGTTFKFSSCTLSFNGTTLARGQIPSLIYYSTSKSLHNSSESADALITTLRAITMRVASIVMDRSAEFFCSLRNEMSIEDLRRNESALQQSHAINTLIPFVLANLECLDDAKSIIKLLDMIHKVLPHVAAINLLMPVNEDVVTTPTCFYTWVESDHPYTQATVTNMRVIFPGSVSWVVLEMDPRSVTAQPEDTLTVYAVSGSSGTKCQCKSEVRTVDPPFRKRLVQLTAAGEVEALDDDDVPCMHNNCNYVSVTPKLANVASDWPQKALIIPGSEVIFSLETATDYLNEYNKSNNAENRFGFRCLCIGYEDTPMTSQKQGLPALEMELVYAGAASASRLLAPDLDIPPLSFSTIVEVQVQAMIGSSPTGNEGELAQDATESLLLSRGLELSSPPTIHQVLDGQPLLR</sequence>
<accession>A0ACC1DIE8</accession>
<evidence type="ECO:0000313" key="1">
    <source>
        <dbReference type="EMBL" id="KAJ0183671.1"/>
    </source>
</evidence>
<keyword evidence="2" id="KW-1185">Reference proteome</keyword>